<feature type="transmembrane region" description="Helical" evidence="1">
    <location>
        <begin position="203"/>
        <end position="224"/>
    </location>
</feature>
<keyword evidence="1" id="KW-1133">Transmembrane helix</keyword>
<evidence type="ECO:0000313" key="3">
    <source>
        <dbReference type="EMBL" id="CAB5066486.1"/>
    </source>
</evidence>
<dbReference type="PANTHER" id="PTHR31272:SF4">
    <property type="entry name" value="CYTOCHROME C-TYPE BIOGENESIS PROTEIN HI_1454-RELATED"/>
    <property type="match status" value="1"/>
</dbReference>
<dbReference type="PANTHER" id="PTHR31272">
    <property type="entry name" value="CYTOCHROME C-TYPE BIOGENESIS PROTEIN HI_1454-RELATED"/>
    <property type="match status" value="1"/>
</dbReference>
<reference evidence="2" key="1">
    <citation type="submission" date="2020-05" db="EMBL/GenBank/DDBJ databases">
        <authorList>
            <person name="Chiriac C."/>
            <person name="Salcher M."/>
            <person name="Ghai R."/>
            <person name="Kavagutti S V."/>
        </authorList>
    </citation>
    <scope>NUCLEOTIDE SEQUENCE</scope>
</reference>
<organism evidence="2">
    <name type="scientific">freshwater metagenome</name>
    <dbReference type="NCBI Taxonomy" id="449393"/>
    <lineage>
        <taxon>unclassified sequences</taxon>
        <taxon>metagenomes</taxon>
        <taxon>ecological metagenomes</taxon>
    </lineage>
</organism>
<dbReference type="EMBL" id="CAFBPN010000015">
    <property type="protein sequence ID" value="CAB5014229.1"/>
    <property type="molecule type" value="Genomic_DNA"/>
</dbReference>
<accession>A0A6J7QD83</accession>
<dbReference type="EMBL" id="CAFBQU010000033">
    <property type="protein sequence ID" value="CAB5066486.1"/>
    <property type="molecule type" value="Genomic_DNA"/>
</dbReference>
<sequence length="285" mass="30892">MIALEGRFAYSFILGVLAAVNPCGFVLLPTYLMYFLGLEGSRPKSSQRATLRRALLVGAATSSGFIAVFLLVGSISRLFTNWIEQNAKYASLVIGIALVAMGLAMLRGWKPKFTTPAIAGGKDRTVFSMFLFGIAYAVASIGCTIGFLTTVIFGSISTHGFISGMMSVVLYGLGMAMLVTALTVTLAFAQGGLLQVLRNGLQYIDRIAAVFVVLTGLYLSWYWYAAIAEKKPGSVVSNVENWQGDIATFLQRQGAWKLGIIFAIVISLAFVFMKFRAEDRNNTHV</sequence>
<evidence type="ECO:0000256" key="1">
    <source>
        <dbReference type="SAM" id="Phobius"/>
    </source>
</evidence>
<keyword evidence="1" id="KW-0812">Transmembrane</keyword>
<protein>
    <submittedName>
        <fullName evidence="2">Unannotated protein</fullName>
    </submittedName>
</protein>
<evidence type="ECO:0000313" key="2">
    <source>
        <dbReference type="EMBL" id="CAB5014229.1"/>
    </source>
</evidence>
<dbReference type="InterPro" id="IPR051790">
    <property type="entry name" value="Cytochrome_c-biogenesis_DsbD"/>
</dbReference>
<gene>
    <name evidence="2" type="ORF">UFOPK4098_00472</name>
    <name evidence="3" type="ORF">UFOPK4347_01200</name>
</gene>
<keyword evidence="1" id="KW-0472">Membrane</keyword>
<feature type="transmembrane region" description="Helical" evidence="1">
    <location>
        <begin position="127"/>
        <end position="156"/>
    </location>
</feature>
<feature type="transmembrane region" description="Helical" evidence="1">
    <location>
        <begin position="87"/>
        <end position="106"/>
    </location>
</feature>
<proteinExistence type="predicted"/>
<dbReference type="AlphaFoldDB" id="A0A6J7QD83"/>
<feature type="transmembrane region" description="Helical" evidence="1">
    <location>
        <begin position="12"/>
        <end position="34"/>
    </location>
</feature>
<feature type="transmembrane region" description="Helical" evidence="1">
    <location>
        <begin position="54"/>
        <end position="75"/>
    </location>
</feature>
<name>A0A6J7QD83_9ZZZZ</name>
<feature type="transmembrane region" description="Helical" evidence="1">
    <location>
        <begin position="255"/>
        <end position="273"/>
    </location>
</feature>
<feature type="transmembrane region" description="Helical" evidence="1">
    <location>
        <begin position="168"/>
        <end position="191"/>
    </location>
</feature>